<accession>M3CQ67</accession>
<name>M3CQ67_SPHMS</name>
<dbReference type="Proteomes" id="UP000016931">
    <property type="component" value="Unassembled WGS sequence"/>
</dbReference>
<gene>
    <name evidence="1" type="ORF">SEPMUDRAFT_131454</name>
</gene>
<proteinExistence type="predicted"/>
<evidence type="ECO:0000313" key="2">
    <source>
        <dbReference type="Proteomes" id="UP000016931"/>
    </source>
</evidence>
<dbReference type="HOGENOM" id="CLU_1210449_0_0_1"/>
<dbReference type="OrthoDB" id="5411141at2759"/>
<dbReference type="EMBL" id="KB456261">
    <property type="protein sequence ID" value="EMF15848.1"/>
    <property type="molecule type" value="Genomic_DNA"/>
</dbReference>
<organism evidence="1 2">
    <name type="scientific">Sphaerulina musiva (strain SO2202)</name>
    <name type="common">Poplar stem canker fungus</name>
    <name type="synonym">Septoria musiva</name>
    <dbReference type="NCBI Taxonomy" id="692275"/>
    <lineage>
        <taxon>Eukaryota</taxon>
        <taxon>Fungi</taxon>
        <taxon>Dikarya</taxon>
        <taxon>Ascomycota</taxon>
        <taxon>Pezizomycotina</taxon>
        <taxon>Dothideomycetes</taxon>
        <taxon>Dothideomycetidae</taxon>
        <taxon>Mycosphaerellales</taxon>
        <taxon>Mycosphaerellaceae</taxon>
        <taxon>Sphaerulina</taxon>
    </lineage>
</organism>
<sequence>MLATKLRSNAAVRGRYRVAKRSFLHIARSQRGSGTGTLWFLEDCWDSGESHTTRQLSSQAVILHFAQQMMALDVTEVECVSCWAWSPHVPLIEFVDVPGASSAKRASKMCQADLCASHKHSHLHGHGSMSMRICQRRHMDTFYRAQLERIQYTETILYSEGIWLGHVPMQTIMFAARHRRLRPPCPQATMSAGHETPRELAFGVVHCAGGRLEHISPVWSLCLSVDGFA</sequence>
<reference evidence="1 2" key="1">
    <citation type="journal article" date="2012" name="PLoS Pathog.">
        <title>Diverse lifestyles and strategies of plant pathogenesis encoded in the genomes of eighteen Dothideomycetes fungi.</title>
        <authorList>
            <person name="Ohm R.A."/>
            <person name="Feau N."/>
            <person name="Henrissat B."/>
            <person name="Schoch C.L."/>
            <person name="Horwitz B.A."/>
            <person name="Barry K.W."/>
            <person name="Condon B.J."/>
            <person name="Copeland A.C."/>
            <person name="Dhillon B."/>
            <person name="Glaser F."/>
            <person name="Hesse C.N."/>
            <person name="Kosti I."/>
            <person name="LaButti K."/>
            <person name="Lindquist E.A."/>
            <person name="Lucas S."/>
            <person name="Salamov A.A."/>
            <person name="Bradshaw R.E."/>
            <person name="Ciuffetti L."/>
            <person name="Hamelin R.C."/>
            <person name="Kema G.H.J."/>
            <person name="Lawrence C."/>
            <person name="Scott J.A."/>
            <person name="Spatafora J.W."/>
            <person name="Turgeon B.G."/>
            <person name="de Wit P.J.G.M."/>
            <person name="Zhong S."/>
            <person name="Goodwin S.B."/>
            <person name="Grigoriev I.V."/>
        </authorList>
    </citation>
    <scope>NUCLEOTIDE SEQUENCE [LARGE SCALE GENOMIC DNA]</scope>
    <source>
        <strain evidence="1 2">SO2202</strain>
    </source>
</reference>
<dbReference type="AlphaFoldDB" id="M3CQ67"/>
<dbReference type="RefSeq" id="XP_016763969.1">
    <property type="nucleotide sequence ID" value="XM_016902424.1"/>
</dbReference>
<evidence type="ECO:0000313" key="1">
    <source>
        <dbReference type="EMBL" id="EMF15848.1"/>
    </source>
</evidence>
<dbReference type="GeneID" id="27899561"/>
<keyword evidence="2" id="KW-1185">Reference proteome</keyword>
<protein>
    <submittedName>
        <fullName evidence="1">Uncharacterized protein</fullName>
    </submittedName>
</protein>